<dbReference type="GO" id="GO:0009279">
    <property type="term" value="C:cell outer membrane"/>
    <property type="evidence" value="ECO:0007669"/>
    <property type="project" value="UniProtKB-SubCell"/>
</dbReference>
<dbReference type="InterPro" id="IPR024973">
    <property type="entry name" value="ESPR"/>
</dbReference>
<dbReference type="SUPFAM" id="SSF101967">
    <property type="entry name" value="Adhesin YadA, collagen-binding domain"/>
    <property type="match status" value="5"/>
</dbReference>
<evidence type="ECO:0000256" key="6">
    <source>
        <dbReference type="ARBA" id="ARBA00022692"/>
    </source>
</evidence>
<feature type="region of interest" description="Disordered" evidence="11">
    <location>
        <begin position="995"/>
        <end position="1016"/>
    </location>
</feature>
<dbReference type="GO" id="GO:0015031">
    <property type="term" value="P:protein transport"/>
    <property type="evidence" value="ECO:0007669"/>
    <property type="project" value="UniProtKB-KW"/>
</dbReference>
<feature type="domain" description="Trimeric autotransporter adhesin YadA-like stalk" evidence="15">
    <location>
        <begin position="487"/>
        <end position="516"/>
    </location>
</feature>
<dbReference type="Gene3D" id="1.20.5.170">
    <property type="match status" value="4"/>
</dbReference>
<feature type="domain" description="Trimeric autotransporter adhesin YadA-like stalk" evidence="15">
    <location>
        <begin position="247"/>
        <end position="290"/>
    </location>
</feature>
<dbReference type="AlphaFoldDB" id="A0A1G8KCP7"/>
<feature type="domain" description="Trimeric autotransporter adhesin YadA-like head" evidence="14">
    <location>
        <begin position="1012"/>
        <end position="1038"/>
    </location>
</feature>
<reference evidence="17 18" key="1">
    <citation type="submission" date="2016-10" db="EMBL/GenBank/DDBJ databases">
        <authorList>
            <person name="de Groot N.N."/>
        </authorList>
    </citation>
    <scope>NUCLEOTIDE SEQUENCE [LARGE SCALE GENOMIC DNA]</scope>
    <source>
        <strain evidence="17 18">LMG 2247</strain>
    </source>
</reference>
<feature type="domain" description="Trimeric autotransporter adhesin YadA-like head" evidence="14">
    <location>
        <begin position="530"/>
        <end position="556"/>
    </location>
</feature>
<keyword evidence="12" id="KW-1133">Transmembrane helix</keyword>
<dbReference type="Pfam" id="PF03895">
    <property type="entry name" value="YadA_anchor"/>
    <property type="match status" value="1"/>
</dbReference>
<dbReference type="InterPro" id="IPR005594">
    <property type="entry name" value="YadA_C"/>
</dbReference>
<keyword evidence="7" id="KW-0732">Signal</keyword>
<evidence type="ECO:0000259" key="16">
    <source>
        <dbReference type="Pfam" id="PF13018"/>
    </source>
</evidence>
<evidence type="ECO:0000259" key="14">
    <source>
        <dbReference type="Pfam" id="PF05658"/>
    </source>
</evidence>
<dbReference type="Gene3D" id="6.10.250.2040">
    <property type="match status" value="1"/>
</dbReference>
<gene>
    <name evidence="17" type="ORF">SAMN05216466_12278</name>
</gene>
<feature type="domain" description="Trimeric autotransporter adhesin YadA-like stalk" evidence="15">
    <location>
        <begin position="729"/>
        <end position="765"/>
    </location>
</feature>
<feature type="domain" description="Trimeric autotransporter adhesin YadA-like stalk" evidence="15">
    <location>
        <begin position="953"/>
        <end position="994"/>
    </location>
</feature>
<dbReference type="Gene3D" id="2.60.40.4050">
    <property type="match status" value="2"/>
</dbReference>
<feature type="domain" description="Trimeric autotransporter adhesin YadA-like head" evidence="14">
    <location>
        <begin position="152"/>
        <end position="177"/>
    </location>
</feature>
<dbReference type="Gene3D" id="1.20.5.340">
    <property type="match status" value="1"/>
</dbReference>
<evidence type="ECO:0000256" key="9">
    <source>
        <dbReference type="ARBA" id="ARBA00023136"/>
    </source>
</evidence>
<keyword evidence="10" id="KW-0998">Cell outer membrane</keyword>
<dbReference type="RefSeq" id="WP_244106221.1">
    <property type="nucleotide sequence ID" value="NZ_CADERL010000008.1"/>
</dbReference>
<evidence type="ECO:0000256" key="5">
    <source>
        <dbReference type="ARBA" id="ARBA00022452"/>
    </source>
</evidence>
<evidence type="ECO:0000313" key="17">
    <source>
        <dbReference type="EMBL" id="SDI41149.1"/>
    </source>
</evidence>
<feature type="domain" description="Trimeric autotransporter adhesin YadA-like head" evidence="14">
    <location>
        <begin position="351"/>
        <end position="375"/>
    </location>
</feature>
<evidence type="ECO:0000256" key="11">
    <source>
        <dbReference type="SAM" id="MobiDB-lite"/>
    </source>
</evidence>
<evidence type="ECO:0000313" key="18">
    <source>
        <dbReference type="Proteomes" id="UP000199706"/>
    </source>
</evidence>
<keyword evidence="5" id="KW-1134">Transmembrane beta strand</keyword>
<feature type="domain" description="Trimeric autotransporter adhesin YadA-like C-terminal membrane anchor" evidence="13">
    <location>
        <begin position="1100"/>
        <end position="1158"/>
    </location>
</feature>
<feature type="domain" description="Trimeric autotransporter adhesin YadA-like head" evidence="14">
    <location>
        <begin position="560"/>
        <end position="582"/>
    </location>
</feature>
<keyword evidence="4" id="KW-0813">Transport</keyword>
<sequence length="1158" mass="112919">MNQSYKTVWNASSDTFVAVGENAKGRGKKSSGCKTRNVALLAAVATSGGALPVLALSALTVSAAMLPAGAFAAANDSAVPDTPSAAANGVKSMLLSATPVTSYVTVNGMNDGTDKAPVASSQGAIAIGSGAVATVGAGGGIDQIAIGRGAVASASNAIALGKYSTASANNAVALGQGTVANRANTVDVGSRQITSVANGTNAMDAVNLAQLQAMGASVSSGVVTNSVVSYDSASRSAITLKGAIGTKITNLAQGSVSPLSTDAVNGSQLYQTNQNVSNVAGNLANVTSNLANVTSTVNNIVNGGGAGSPFVAFGTATGDTTGGSNPRTDDAPANAAGRGSTAIGRGALVSASGTRGTALGELAEVDGAGGVALGTAVNKDGTVSAPDYVIGGRTYNNVGDALRAVNTGTGGDVSKYVAVSSAAPGAKALGDGGIAVGANTYASGNNAIAIGTGAMARYANSTAIGTNSMTDAPNTVSVGSQGAERSITNVADGTNPTDAATVGQLNALDASVSNTTKYIKVISTAMQAQAAGRDSVAIGGNAFANNYQSVAIGAGARAMGVGAVAIGFGSLASEDYTLAVGNKGMQRRIIDVADGRDMSDAATVGQVYNILTGTNSSTVSQLIALQAQVAENAQQTSGVESMLLGAAPVTSDLAQNTSDIAKNAGDIANLDTRVKTVERSMTSLANRISDSIEGLVQQDPTTSDLTVAKDTDGTHVDFTGTAGPRELLGVASGTTDGSAVNVGQLRPLVSALGGGAQINADGSVTAPTYHVQGGTQTSVGDALGSLDNGLTTLQQSLAADNTGLIAQDVTSRTINLGAATDGTLINIAGTAGNRVLTGVAPGAVSVSSADAVNGSQLYAHANSTAVALGGGSTVNSDGTITAPSYNVGGTTVNSVGGALSNLDGRVTQNTNDIASLQTTVGSISGSVANALQYDSSAHNSVTLGGSTTAPPVKLTNLQAGDLSATSTDAVTGAQLWSTNQQVSSLTQAVQNVQTTGSSDIASNTTSGTPAAATGTNSTAIGGGSTASGANSVAIGQGSVADQANTVSVGSSGNERRITNVAPGQTPTDAVNMGQFQSGMTDLARNAYSGTASAIALTMIPEVDANKNLAIGVGTAGYKGYQATAVGLSARVTQNLKVKIGAGISSATTTVGAGAAYQW</sequence>
<evidence type="ECO:0000256" key="10">
    <source>
        <dbReference type="ARBA" id="ARBA00023237"/>
    </source>
</evidence>
<feature type="domain" description="Trimeric autotransporter adhesin YadA-like stalk" evidence="15">
    <location>
        <begin position="192"/>
        <end position="226"/>
    </location>
</feature>
<keyword evidence="6 12" id="KW-0812">Transmembrane</keyword>
<evidence type="ECO:0000256" key="8">
    <source>
        <dbReference type="ARBA" id="ARBA00022927"/>
    </source>
</evidence>
<name>A0A1G8KCP7_9BURK</name>
<dbReference type="EMBL" id="FNCJ01000022">
    <property type="protein sequence ID" value="SDI41149.1"/>
    <property type="molecule type" value="Genomic_DNA"/>
</dbReference>
<keyword evidence="9 12" id="KW-0472">Membrane</keyword>
<dbReference type="GO" id="GO:0009986">
    <property type="term" value="C:cell surface"/>
    <property type="evidence" value="ECO:0007669"/>
    <property type="project" value="UniProtKB-SubCell"/>
</dbReference>
<keyword evidence="8" id="KW-0653">Protein transport</keyword>
<evidence type="ECO:0000256" key="4">
    <source>
        <dbReference type="ARBA" id="ARBA00022448"/>
    </source>
</evidence>
<dbReference type="InterPro" id="IPR011049">
    <property type="entry name" value="Serralysin-like_metalloprot_C"/>
</dbReference>
<evidence type="ECO:0000256" key="12">
    <source>
        <dbReference type="SAM" id="Phobius"/>
    </source>
</evidence>
<feature type="region of interest" description="Disordered" evidence="11">
    <location>
        <begin position="318"/>
        <end position="339"/>
    </location>
</feature>
<dbReference type="InterPro" id="IPR008640">
    <property type="entry name" value="Adhesin_Head_dom"/>
</dbReference>
<feature type="transmembrane region" description="Helical" evidence="12">
    <location>
        <begin position="38"/>
        <end position="59"/>
    </location>
</feature>
<evidence type="ECO:0000256" key="2">
    <source>
        <dbReference type="ARBA" id="ARBA00004442"/>
    </source>
</evidence>
<feature type="domain" description="Trimeric autotransporter adhesin YadA-like head" evidence="14">
    <location>
        <begin position="428"/>
        <end position="454"/>
    </location>
</feature>
<dbReference type="InterPro" id="IPR045584">
    <property type="entry name" value="Pilin-like"/>
</dbReference>
<dbReference type="Pfam" id="PF05658">
    <property type="entry name" value="YadA_head"/>
    <property type="match status" value="7"/>
</dbReference>
<evidence type="ECO:0000256" key="7">
    <source>
        <dbReference type="ARBA" id="ARBA00022729"/>
    </source>
</evidence>
<feature type="domain" description="Trimeric autotransporter adhesin YadA-like stalk" evidence="15">
    <location>
        <begin position="1056"/>
        <end position="1086"/>
    </location>
</feature>
<dbReference type="Gene3D" id="3.30.1300.30">
    <property type="entry name" value="GSPII I/J protein-like"/>
    <property type="match status" value="1"/>
</dbReference>
<dbReference type="Gene3D" id="2.150.10.10">
    <property type="entry name" value="Serralysin-like metalloprotease, C-terminal"/>
    <property type="match status" value="2"/>
</dbReference>
<evidence type="ECO:0000256" key="3">
    <source>
        <dbReference type="ARBA" id="ARBA00005848"/>
    </source>
</evidence>
<proteinExistence type="inferred from homology"/>
<organism evidence="17 18">
    <name type="scientific">Paraburkholderia phenazinium</name>
    <dbReference type="NCBI Taxonomy" id="60549"/>
    <lineage>
        <taxon>Bacteria</taxon>
        <taxon>Pseudomonadati</taxon>
        <taxon>Pseudomonadota</taxon>
        <taxon>Betaproteobacteria</taxon>
        <taxon>Burkholderiales</taxon>
        <taxon>Burkholderiaceae</taxon>
        <taxon>Paraburkholderia</taxon>
    </lineage>
</organism>
<dbReference type="Pfam" id="PF05662">
    <property type="entry name" value="YadA_stalk"/>
    <property type="match status" value="8"/>
</dbReference>
<feature type="domain" description="ESPR" evidence="16">
    <location>
        <begin position="1"/>
        <end position="48"/>
    </location>
</feature>
<evidence type="ECO:0000256" key="1">
    <source>
        <dbReference type="ARBA" id="ARBA00004241"/>
    </source>
</evidence>
<comment type="similarity">
    <text evidence="3">Belongs to the autotransporter-2 (AT-2) (TC 1.B.40) family.</text>
</comment>
<dbReference type="InterPro" id="IPR008635">
    <property type="entry name" value="Coiled_stalk_dom"/>
</dbReference>
<dbReference type="Pfam" id="PF13018">
    <property type="entry name" value="ESPR"/>
    <property type="match status" value="1"/>
</dbReference>
<evidence type="ECO:0000259" key="15">
    <source>
        <dbReference type="Pfam" id="PF05662"/>
    </source>
</evidence>
<evidence type="ECO:0000259" key="13">
    <source>
        <dbReference type="Pfam" id="PF03895"/>
    </source>
</evidence>
<feature type="domain" description="Trimeric autotransporter adhesin YadA-like stalk" evidence="15">
    <location>
        <begin position="588"/>
        <end position="616"/>
    </location>
</feature>
<feature type="compositionally biased region" description="Low complexity" evidence="11">
    <location>
        <begin position="1001"/>
        <end position="1016"/>
    </location>
</feature>
<comment type="subcellular location">
    <subcellularLocation>
        <location evidence="2">Cell outer membrane</location>
    </subcellularLocation>
    <subcellularLocation>
        <location evidence="1">Cell surface</location>
    </subcellularLocation>
</comment>
<accession>A0A1G8KCP7</accession>
<feature type="domain" description="Trimeric autotransporter adhesin YadA-like stalk" evidence="15">
    <location>
        <begin position="836"/>
        <end position="878"/>
    </location>
</feature>
<protein>
    <submittedName>
        <fullName evidence="17">Head domain of trimeric autotransporter adhesin</fullName>
    </submittedName>
</protein>
<feature type="domain" description="Trimeric autotransporter adhesin YadA-like head" evidence="14">
    <location>
        <begin position="460"/>
        <end position="480"/>
    </location>
</feature>
<dbReference type="SUPFAM" id="SSF54523">
    <property type="entry name" value="Pili subunits"/>
    <property type="match status" value="1"/>
</dbReference>
<dbReference type="Proteomes" id="UP000199706">
    <property type="component" value="Unassembled WGS sequence"/>
</dbReference>